<feature type="region of interest" description="Disordered" evidence="5">
    <location>
        <begin position="27"/>
        <end position="64"/>
    </location>
</feature>
<dbReference type="GO" id="GO:0005634">
    <property type="term" value="C:nucleus"/>
    <property type="evidence" value="ECO:0007669"/>
    <property type="project" value="InterPro"/>
</dbReference>
<dbReference type="InterPro" id="IPR006536">
    <property type="entry name" value="HnRNP-L/PTB"/>
</dbReference>
<dbReference type="InterPro" id="IPR000504">
    <property type="entry name" value="RRM_dom"/>
</dbReference>
<feature type="domain" description="RRM" evidence="6">
    <location>
        <begin position="481"/>
        <end position="556"/>
    </location>
</feature>
<sequence length="558" mass="60951">MFHKVRTNKEHIRNVCPRSIKCGPDKLLSSGVSNRPPTMSNSTPAADNENDKKKFKGDRSPCSPSRVLHIRQIPSDATEAEVISLGVPFGKVTNFLMLKGKCQAFLEMASEEAAAALVNYCSLATPHLHSQPVYIQYSKHRELKVESSPNQARVQAALQAVNATHPGSQAVPSAYAVEGGHHPYQGSVLRIIVENLHYPVTIEALYQIFSKFGSVLRIITFIRNNQFQALLQYADPMNAYYAKMSLDGHDIYTMCCTLHIDFSKLASLKVKYNNEKSRDFTRPDLPSGDGQQPLEPPMAPAYGTQNFIIPSYAGAPGFAPAMSFAPAASYSVPAVPAPLGSLAPTSSVPAPVTLPGVTSVPANSVLLVSNLNSEAITPHGLFILFGMYGDVHRVKIMFKKKGNALVQMADATQAQLAMSHLNGQKLYGRVLRATLSKHQIIQLPPEGQEGNGLTKDYSNSPLHRFKKPGSKNFQNIFPPSATLHLSNIPPSITVEAMKNLFASTGSTVKAFRFIQKDCKMALIQLGSVEEAFHALIALHNRDLGEKHHLRVSFAKYAI</sequence>
<dbReference type="Ensembl" id="ENSSHBT00005003293.1">
    <property type="protein sequence ID" value="ENSSHBP00005002673.1"/>
    <property type="gene ID" value="ENSSHBG00005002455.1"/>
</dbReference>
<dbReference type="PANTHER" id="PTHR15592">
    <property type="entry name" value="MATRIN 3/NUCLEAR PROTEIN 220-RELATED"/>
    <property type="match status" value="1"/>
</dbReference>
<evidence type="ECO:0000256" key="1">
    <source>
        <dbReference type="ARBA" id="ARBA00022553"/>
    </source>
</evidence>
<dbReference type="GO" id="GO:0006397">
    <property type="term" value="P:mRNA processing"/>
    <property type="evidence" value="ECO:0007669"/>
    <property type="project" value="InterPro"/>
</dbReference>
<feature type="domain" description="RRM" evidence="6">
    <location>
        <begin position="66"/>
        <end position="150"/>
    </location>
</feature>
<evidence type="ECO:0000256" key="5">
    <source>
        <dbReference type="SAM" id="MobiDB-lite"/>
    </source>
</evidence>
<evidence type="ECO:0000313" key="7">
    <source>
        <dbReference type="Ensembl" id="ENSSHBP00005002673.1"/>
    </source>
</evidence>
<gene>
    <name evidence="7" type="primary">PTBP3</name>
</gene>
<dbReference type="GeneTree" id="ENSGT01050000244924"/>
<dbReference type="GO" id="GO:0033119">
    <property type="term" value="P:negative regulation of RNA splicing"/>
    <property type="evidence" value="ECO:0007669"/>
    <property type="project" value="Ensembl"/>
</dbReference>
<dbReference type="Gene3D" id="3.30.70.330">
    <property type="match status" value="4"/>
</dbReference>
<keyword evidence="2" id="KW-0677">Repeat</keyword>
<proteinExistence type="predicted"/>
<feature type="domain" description="RRM" evidence="6">
    <location>
        <begin position="189"/>
        <end position="275"/>
    </location>
</feature>
<dbReference type="InterPro" id="IPR035979">
    <property type="entry name" value="RBD_domain_sf"/>
</dbReference>
<feature type="domain" description="RRM" evidence="6">
    <location>
        <begin position="364"/>
        <end position="438"/>
    </location>
</feature>
<dbReference type="InterPro" id="IPR021790">
    <property type="entry name" value="PTBP1-like_RRM2"/>
</dbReference>
<name>A0A672TKF7_STRHB</name>
<reference evidence="7" key="2">
    <citation type="submission" date="2025-08" db="UniProtKB">
        <authorList>
            <consortium name="Ensembl"/>
        </authorList>
    </citation>
    <scope>IDENTIFICATION</scope>
</reference>
<evidence type="ECO:0000259" key="6">
    <source>
        <dbReference type="PROSITE" id="PS50102"/>
    </source>
</evidence>
<dbReference type="InterPro" id="IPR012677">
    <property type="entry name" value="Nucleotide-bd_a/b_plait_sf"/>
</dbReference>
<evidence type="ECO:0000256" key="4">
    <source>
        <dbReference type="PROSITE-ProRule" id="PRU00176"/>
    </source>
</evidence>
<dbReference type="Pfam" id="PF13893">
    <property type="entry name" value="RRM_5"/>
    <property type="match status" value="1"/>
</dbReference>
<dbReference type="SMART" id="SM00360">
    <property type="entry name" value="RRM"/>
    <property type="match status" value="4"/>
</dbReference>
<dbReference type="InParanoid" id="A0A672TKF7"/>
<dbReference type="FunFam" id="3.30.70.330:FF:000032">
    <property type="entry name" value="Polypyrimidine tract-binding protein 2 isoform 1"/>
    <property type="match status" value="1"/>
</dbReference>
<reference evidence="7" key="3">
    <citation type="submission" date="2025-09" db="UniProtKB">
        <authorList>
            <consortium name="Ensembl"/>
        </authorList>
    </citation>
    <scope>IDENTIFICATION</scope>
</reference>
<dbReference type="FunFam" id="3.30.70.330:FF:000341">
    <property type="entry name" value="Hephaestus, isoform C"/>
    <property type="match status" value="1"/>
</dbReference>
<keyword evidence="3 4" id="KW-0694">RNA-binding</keyword>
<keyword evidence="1" id="KW-0597">Phosphoprotein</keyword>
<dbReference type="SUPFAM" id="SSF54928">
    <property type="entry name" value="RNA-binding domain, RBD"/>
    <property type="match status" value="3"/>
</dbReference>
<evidence type="ECO:0000256" key="3">
    <source>
        <dbReference type="ARBA" id="ARBA00022884"/>
    </source>
</evidence>
<dbReference type="GO" id="GO:0003723">
    <property type="term" value="F:RNA binding"/>
    <property type="evidence" value="ECO:0007669"/>
    <property type="project" value="UniProtKB-UniRule"/>
</dbReference>
<protein>
    <submittedName>
        <fullName evidence="7">Polypyrimidine tract binding protein 3</fullName>
    </submittedName>
</protein>
<feature type="compositionally biased region" description="Polar residues" evidence="5">
    <location>
        <begin position="30"/>
        <end position="45"/>
    </location>
</feature>
<dbReference type="OMA" id="VIFQKSG"/>
<evidence type="ECO:0000313" key="8">
    <source>
        <dbReference type="Proteomes" id="UP000472266"/>
    </source>
</evidence>
<keyword evidence="8" id="KW-1185">Reference proteome</keyword>
<organism evidence="7 8">
    <name type="scientific">Strigops habroptila</name>
    <name type="common">Kakapo</name>
    <dbReference type="NCBI Taxonomy" id="2489341"/>
    <lineage>
        <taxon>Eukaryota</taxon>
        <taxon>Metazoa</taxon>
        <taxon>Chordata</taxon>
        <taxon>Craniata</taxon>
        <taxon>Vertebrata</taxon>
        <taxon>Euteleostomi</taxon>
        <taxon>Archelosauria</taxon>
        <taxon>Archosauria</taxon>
        <taxon>Dinosauria</taxon>
        <taxon>Saurischia</taxon>
        <taxon>Theropoda</taxon>
        <taxon>Coelurosauria</taxon>
        <taxon>Aves</taxon>
        <taxon>Neognathae</taxon>
        <taxon>Neoaves</taxon>
        <taxon>Telluraves</taxon>
        <taxon>Australaves</taxon>
        <taxon>Psittaciformes</taxon>
        <taxon>Psittacidae</taxon>
        <taxon>Strigops</taxon>
    </lineage>
</organism>
<dbReference type="PROSITE" id="PS50102">
    <property type="entry name" value="RRM"/>
    <property type="match status" value="4"/>
</dbReference>
<evidence type="ECO:0000256" key="2">
    <source>
        <dbReference type="ARBA" id="ARBA00022737"/>
    </source>
</evidence>
<dbReference type="AlphaFoldDB" id="A0A672TKF7"/>
<dbReference type="CDD" id="cd12693">
    <property type="entry name" value="RRM2_PTBP1_like"/>
    <property type="match status" value="1"/>
</dbReference>
<accession>A0A672TKF7</accession>
<reference evidence="7 8" key="1">
    <citation type="submission" date="2019-11" db="EMBL/GenBank/DDBJ databases">
        <title>Strigops habroptila (kakapo) genome, bStrHab1, primary haplotype, v2.</title>
        <authorList>
            <person name="Jarvis E.D."/>
            <person name="Howard J."/>
            <person name="Rhie A."/>
            <person name="Phillippy A."/>
            <person name="Korlach J."/>
            <person name="Digby A."/>
            <person name="Iorns D."/>
            <person name="Eason D."/>
            <person name="Robertson B."/>
            <person name="Raemaekers T."/>
            <person name="Howe K."/>
            <person name="Lewin H."/>
            <person name="Damas J."/>
            <person name="Hastie A."/>
            <person name="Tracey A."/>
            <person name="Chow W."/>
            <person name="Fedrigo O."/>
        </authorList>
    </citation>
    <scope>NUCLEOTIDE SEQUENCE [LARGE SCALE GENOMIC DNA]</scope>
</reference>
<dbReference type="NCBIfam" id="TIGR01649">
    <property type="entry name" value="hnRNP-L_PTB"/>
    <property type="match status" value="1"/>
</dbReference>
<dbReference type="Proteomes" id="UP000472266">
    <property type="component" value="Chromosome 3"/>
</dbReference>
<dbReference type="Pfam" id="PF11835">
    <property type="entry name" value="RRM_8"/>
    <property type="match status" value="1"/>
</dbReference>